<keyword evidence="3" id="KW-0732">Signal</keyword>
<keyword evidence="1" id="KW-0175">Coiled coil</keyword>
<gene>
    <name evidence="4" type="ORF">DSYM_28310</name>
</gene>
<dbReference type="KEGG" id="ddz:DSYM_28310"/>
<evidence type="ECO:0000313" key="5">
    <source>
        <dbReference type="Proteomes" id="UP000662914"/>
    </source>
</evidence>
<feature type="region of interest" description="Disordered" evidence="2">
    <location>
        <begin position="23"/>
        <end position="48"/>
    </location>
</feature>
<dbReference type="AlphaFoldDB" id="A0A809RR42"/>
<evidence type="ECO:0000256" key="2">
    <source>
        <dbReference type="SAM" id="MobiDB-lite"/>
    </source>
</evidence>
<evidence type="ECO:0000256" key="3">
    <source>
        <dbReference type="SAM" id="SignalP"/>
    </source>
</evidence>
<organism evidence="4 5">
    <name type="scientific">Candidatus Desulfobacillus denitrificans</name>
    <dbReference type="NCBI Taxonomy" id="2608985"/>
    <lineage>
        <taxon>Bacteria</taxon>
        <taxon>Pseudomonadati</taxon>
        <taxon>Pseudomonadota</taxon>
        <taxon>Betaproteobacteria</taxon>
        <taxon>Candidatus Desulfobacillus</taxon>
    </lineage>
</organism>
<feature type="signal peptide" evidence="3">
    <location>
        <begin position="1"/>
        <end position="20"/>
    </location>
</feature>
<feature type="chain" id="PRO_5035238871" description="Lipoprotein" evidence="3">
    <location>
        <begin position="21"/>
        <end position="242"/>
    </location>
</feature>
<evidence type="ECO:0000256" key="1">
    <source>
        <dbReference type="SAM" id="Coils"/>
    </source>
</evidence>
<feature type="coiled-coil region" evidence="1">
    <location>
        <begin position="118"/>
        <end position="159"/>
    </location>
</feature>
<evidence type="ECO:0000313" key="4">
    <source>
        <dbReference type="EMBL" id="BBO22132.1"/>
    </source>
</evidence>
<reference evidence="4" key="1">
    <citation type="journal article" name="DNA Res.">
        <title>The physiological potential of anammox bacteria as revealed by their core genome structure.</title>
        <authorList>
            <person name="Okubo T."/>
            <person name="Toyoda A."/>
            <person name="Fukuhara K."/>
            <person name="Uchiyama I."/>
            <person name="Harigaya Y."/>
            <person name="Kuroiwa M."/>
            <person name="Suzuki T."/>
            <person name="Murakami Y."/>
            <person name="Suwa Y."/>
            <person name="Takami H."/>
        </authorList>
    </citation>
    <scope>NUCLEOTIDE SEQUENCE</scope>
    <source>
        <strain evidence="4">317325-3</strain>
    </source>
</reference>
<protein>
    <recommendedName>
        <fullName evidence="6">Lipoprotein</fullName>
    </recommendedName>
</protein>
<evidence type="ECO:0008006" key="6">
    <source>
        <dbReference type="Google" id="ProtNLM"/>
    </source>
</evidence>
<name>A0A809RR42_9PROT</name>
<proteinExistence type="predicted"/>
<sequence length="242" mass="27319">MSMRKSNRILLLAVTISALTGGCSSQNAPDAKKPTTTHTKTEARSEPYHQLLPQYPSRYWENELSETIAKLAPDERDLLLRFMERHIKTSPTAIQLPIPSGATIGNAIIAQRIIEIVEAQQEEEIASLRQTIEKKEFEINQLREEVRRSNAIASAATRQIQATPDPSSSQQDTHQYAKALEAALVRYNVPELERQLAISMKKDREDPRWQEFQTDSPITAAIRAQLLVARRSAEQAALPQRK</sequence>
<accession>A0A809RR42</accession>
<dbReference type="EMBL" id="AP021857">
    <property type="protein sequence ID" value="BBO22132.1"/>
    <property type="molecule type" value="Genomic_DNA"/>
</dbReference>
<feature type="compositionally biased region" description="Polar residues" evidence="2">
    <location>
        <begin position="23"/>
        <end position="38"/>
    </location>
</feature>
<dbReference type="PROSITE" id="PS51257">
    <property type="entry name" value="PROKAR_LIPOPROTEIN"/>
    <property type="match status" value="1"/>
</dbReference>
<dbReference type="Proteomes" id="UP000662914">
    <property type="component" value="Chromosome"/>
</dbReference>